<sequence length="390" mass="43101">MVLELGRQIVLPGMDASQAEQALRNNTLMKLFGNVTGGQMSSPTLFSLGVGPYMTSMILWQAVTLFNSEGIQNLPEEVSGFFQRLITLIIAILQGFQMVYTLRKILAATPIAKIFGTQAAFVLIILMLVGGAMLVAWMADVNANLGIGGLGMMIVPSLATSLPSMLTTGLGIGDRFEYTTVNVVILVIVTLIFVSFTVYLNRAEMRLPLQRPLVENDYAGSYLPIRFLTAGAMPFMFSTSIFMIPTYLITANNQNQPWARFINDYLTYDNLTGIIIYGAVIVFLGYAFAFVNFLPTDVAKNLRNSGDYFYNVAPGDATEQLLIRRLMFMTFFGNCYLVFVAITPLLVGLNVSGYANMSFYFGNLMILITMIDNVIEQVRALANKNNYSLL</sequence>
<reference evidence="3 4" key="1">
    <citation type="journal article" date="2015" name="Genome Announc.">
        <title>Expanding the biotechnology potential of lactobacilli through comparative genomics of 213 strains and associated genera.</title>
        <authorList>
            <person name="Sun Z."/>
            <person name="Harris H.M."/>
            <person name="McCann A."/>
            <person name="Guo C."/>
            <person name="Argimon S."/>
            <person name="Zhang W."/>
            <person name="Yang X."/>
            <person name="Jeffery I.B."/>
            <person name="Cooney J.C."/>
            <person name="Kagawa T.F."/>
            <person name="Liu W."/>
            <person name="Song Y."/>
            <person name="Salvetti E."/>
            <person name="Wrobel A."/>
            <person name="Rasinkangas P."/>
            <person name="Parkhill J."/>
            <person name="Rea M.C."/>
            <person name="O'Sullivan O."/>
            <person name="Ritari J."/>
            <person name="Douillard F.P."/>
            <person name="Paul Ross R."/>
            <person name="Yang R."/>
            <person name="Briner A.E."/>
            <person name="Felis G.E."/>
            <person name="de Vos W.M."/>
            <person name="Barrangou R."/>
            <person name="Klaenhammer T.R."/>
            <person name="Caufield P.W."/>
            <person name="Cui Y."/>
            <person name="Zhang H."/>
            <person name="O'Toole P.W."/>
        </authorList>
    </citation>
    <scope>NUCLEOTIDE SEQUENCE [LARGE SCALE GENOMIC DNA]</scope>
    <source>
        <strain evidence="3 4">DSM 5007</strain>
    </source>
</reference>
<evidence type="ECO:0000313" key="4">
    <source>
        <dbReference type="Proteomes" id="UP000051820"/>
    </source>
</evidence>
<feature type="transmembrane region" description="Helical" evidence="2">
    <location>
        <begin position="357"/>
        <end position="375"/>
    </location>
</feature>
<keyword evidence="2" id="KW-0472">Membrane</keyword>
<dbReference type="GO" id="GO:0015031">
    <property type="term" value="P:protein transport"/>
    <property type="evidence" value="ECO:0007669"/>
    <property type="project" value="InterPro"/>
</dbReference>
<dbReference type="eggNOG" id="COG0201">
    <property type="taxonomic scope" value="Bacteria"/>
</dbReference>
<comment type="similarity">
    <text evidence="1">Belongs to the SecY/SEC61-alpha family.</text>
</comment>
<dbReference type="Gene3D" id="1.10.3370.10">
    <property type="entry name" value="SecY subunit domain"/>
    <property type="match status" value="1"/>
</dbReference>
<dbReference type="PATRIC" id="fig|1423807.3.peg.1511"/>
<dbReference type="Pfam" id="PF00344">
    <property type="entry name" value="SecY"/>
    <property type="match status" value="1"/>
</dbReference>
<feature type="transmembrane region" description="Helical" evidence="2">
    <location>
        <begin position="145"/>
        <end position="166"/>
    </location>
</feature>
<name>A0A0R1VW34_9LACO</name>
<dbReference type="AlphaFoldDB" id="A0A0R1VW34"/>
<keyword evidence="2" id="KW-1133">Transmembrane helix</keyword>
<evidence type="ECO:0000256" key="1">
    <source>
        <dbReference type="RuleBase" id="RU004349"/>
    </source>
</evidence>
<feature type="transmembrane region" description="Helical" evidence="2">
    <location>
        <begin position="178"/>
        <end position="200"/>
    </location>
</feature>
<organism evidence="3 4">
    <name type="scientific">Paucilactobacillus suebicus DSM 5007 = KCTC 3549</name>
    <dbReference type="NCBI Taxonomy" id="1423807"/>
    <lineage>
        <taxon>Bacteria</taxon>
        <taxon>Bacillati</taxon>
        <taxon>Bacillota</taxon>
        <taxon>Bacilli</taxon>
        <taxon>Lactobacillales</taxon>
        <taxon>Lactobacillaceae</taxon>
        <taxon>Paucilactobacillus</taxon>
    </lineage>
</organism>
<dbReference type="STRING" id="1423807.FD16_GL001477"/>
<comment type="caution">
    <text evidence="3">The sequence shown here is derived from an EMBL/GenBank/DDBJ whole genome shotgun (WGS) entry which is preliminary data.</text>
</comment>
<feature type="transmembrane region" description="Helical" evidence="2">
    <location>
        <begin position="331"/>
        <end position="351"/>
    </location>
</feature>
<dbReference type="PANTHER" id="PTHR10906">
    <property type="entry name" value="SECY/SEC61-ALPHA FAMILY MEMBER"/>
    <property type="match status" value="1"/>
</dbReference>
<dbReference type="InterPro" id="IPR023201">
    <property type="entry name" value="SecY_dom_sf"/>
</dbReference>
<feature type="transmembrane region" description="Helical" evidence="2">
    <location>
        <begin position="45"/>
        <end position="66"/>
    </location>
</feature>
<protein>
    <submittedName>
        <fullName evidence="3">Protein translocase subunit secY sec61 alpha</fullName>
    </submittedName>
</protein>
<keyword evidence="4" id="KW-1185">Reference proteome</keyword>
<keyword evidence="2" id="KW-0812">Transmembrane</keyword>
<accession>A0A0R1VW34</accession>
<dbReference type="PIRSF" id="PIRSF004557">
    <property type="entry name" value="SecY"/>
    <property type="match status" value="1"/>
</dbReference>
<feature type="transmembrane region" description="Helical" evidence="2">
    <location>
        <begin position="274"/>
        <end position="294"/>
    </location>
</feature>
<dbReference type="GO" id="GO:0016020">
    <property type="term" value="C:membrane"/>
    <property type="evidence" value="ECO:0007669"/>
    <property type="project" value="InterPro"/>
</dbReference>
<dbReference type="SUPFAM" id="SSF103491">
    <property type="entry name" value="Preprotein translocase SecY subunit"/>
    <property type="match status" value="1"/>
</dbReference>
<dbReference type="Proteomes" id="UP000051820">
    <property type="component" value="Unassembled WGS sequence"/>
</dbReference>
<evidence type="ECO:0000256" key="2">
    <source>
        <dbReference type="SAM" id="Phobius"/>
    </source>
</evidence>
<feature type="transmembrane region" description="Helical" evidence="2">
    <location>
        <begin position="81"/>
        <end position="102"/>
    </location>
</feature>
<evidence type="ECO:0000313" key="3">
    <source>
        <dbReference type="EMBL" id="KRM09937.1"/>
    </source>
</evidence>
<dbReference type="InterPro" id="IPR002208">
    <property type="entry name" value="SecY/SEC61-alpha"/>
</dbReference>
<proteinExistence type="inferred from homology"/>
<dbReference type="PRINTS" id="PR00303">
    <property type="entry name" value="SECYTRNLCASE"/>
</dbReference>
<dbReference type="EMBL" id="AZGF01000032">
    <property type="protein sequence ID" value="KRM09937.1"/>
    <property type="molecule type" value="Genomic_DNA"/>
</dbReference>
<gene>
    <name evidence="3" type="ORF">FD16_GL001477</name>
</gene>
<feature type="transmembrane region" description="Helical" evidence="2">
    <location>
        <begin position="114"/>
        <end position="139"/>
    </location>
</feature>